<sequence length="81" mass="8524">MARHDQTPTHQTRTGPTRRGRLRRRMAAGRGQDGITTAEYAVGTAAGAGLAGLLYTMLTGGFGDQLLTTLFDHVLGLLGIG</sequence>
<proteinExistence type="predicted"/>
<dbReference type="EMBL" id="JAFBBZ010000001">
    <property type="protein sequence ID" value="MBM7507875.1"/>
    <property type="molecule type" value="Genomic_DNA"/>
</dbReference>
<evidence type="ECO:0000313" key="2">
    <source>
        <dbReference type="EMBL" id="MBM7507875.1"/>
    </source>
</evidence>
<dbReference type="InterPro" id="IPR025338">
    <property type="entry name" value="DUF4244"/>
</dbReference>
<feature type="compositionally biased region" description="Basic residues" evidence="1">
    <location>
        <begin position="16"/>
        <end position="27"/>
    </location>
</feature>
<dbReference type="Pfam" id="PF14029">
    <property type="entry name" value="DUF4244"/>
    <property type="match status" value="1"/>
</dbReference>
<feature type="region of interest" description="Disordered" evidence="1">
    <location>
        <begin position="1"/>
        <end position="30"/>
    </location>
</feature>
<keyword evidence="3" id="KW-1185">Reference proteome</keyword>
<evidence type="ECO:0008006" key="4">
    <source>
        <dbReference type="Google" id="ProtNLM"/>
    </source>
</evidence>
<dbReference type="RefSeq" id="WP_307822884.1">
    <property type="nucleotide sequence ID" value="NZ_JACDTV010000010.1"/>
</dbReference>
<reference evidence="2 3" key="1">
    <citation type="submission" date="2021-01" db="EMBL/GenBank/DDBJ databases">
        <title>Sequencing the genomes of 1000 actinobacteria strains.</title>
        <authorList>
            <person name="Klenk H.-P."/>
        </authorList>
    </citation>
    <scope>NUCLEOTIDE SEQUENCE [LARGE SCALE GENOMIC DNA]</scope>
    <source>
        <strain evidence="2 3">DSM 18239</strain>
    </source>
</reference>
<protein>
    <recommendedName>
        <fullName evidence="4">DUF4244 domain-containing protein</fullName>
    </recommendedName>
</protein>
<evidence type="ECO:0000256" key="1">
    <source>
        <dbReference type="SAM" id="MobiDB-lite"/>
    </source>
</evidence>
<name>A0ABS2M9M3_9ACTN</name>
<dbReference type="Proteomes" id="UP000732378">
    <property type="component" value="Unassembled WGS sequence"/>
</dbReference>
<gene>
    <name evidence="2" type="ORF">JOE61_001689</name>
</gene>
<accession>A0ABS2M9M3</accession>
<evidence type="ECO:0000313" key="3">
    <source>
        <dbReference type="Proteomes" id="UP000732378"/>
    </source>
</evidence>
<organism evidence="2 3">
    <name type="scientific">Nocardioides salarius</name>
    <dbReference type="NCBI Taxonomy" id="374513"/>
    <lineage>
        <taxon>Bacteria</taxon>
        <taxon>Bacillati</taxon>
        <taxon>Actinomycetota</taxon>
        <taxon>Actinomycetes</taxon>
        <taxon>Propionibacteriales</taxon>
        <taxon>Nocardioidaceae</taxon>
        <taxon>Nocardioides</taxon>
    </lineage>
</organism>
<comment type="caution">
    <text evidence="2">The sequence shown here is derived from an EMBL/GenBank/DDBJ whole genome shotgun (WGS) entry which is preliminary data.</text>
</comment>